<comment type="pathway">
    <text evidence="2">Amino-acid biosynthesis; L-threonine biosynthesis; L-threonine from L-aspartate: step 3/5.</text>
</comment>
<dbReference type="InterPro" id="IPR001342">
    <property type="entry name" value="HDH_cat"/>
</dbReference>
<keyword evidence="7" id="KW-0028">Amino-acid biosynthesis</keyword>
<dbReference type="InterPro" id="IPR036291">
    <property type="entry name" value="NAD(P)-bd_dom_sf"/>
</dbReference>
<feature type="domain" description="Aspartate/homoserine dehydrogenase NAD-binding" evidence="16">
    <location>
        <begin position="17"/>
        <end position="151"/>
    </location>
</feature>
<dbReference type="InterPro" id="IPR011147">
    <property type="entry name" value="Bifunc_Aspkin/hSer_DH"/>
</dbReference>
<dbReference type="AlphaFoldDB" id="A0A8J8WGN5"/>
<dbReference type="SUPFAM" id="SSF51735">
    <property type="entry name" value="NAD(P)-binding Rossmann-fold domains"/>
    <property type="match status" value="1"/>
</dbReference>
<dbReference type="UniPathway" id="UPA00050">
    <property type="reaction ID" value="UER00063"/>
</dbReference>
<dbReference type="FunFam" id="3.30.360.10:FF:000006">
    <property type="entry name" value="Bifunctional aspartokinase/homoserine dehydrogenase"/>
    <property type="match status" value="1"/>
</dbReference>
<gene>
    <name evidence="17" type="ORF">PECM_006831</name>
</gene>
<evidence type="ECO:0000259" key="16">
    <source>
        <dbReference type="Pfam" id="PF03447"/>
    </source>
</evidence>
<organism evidence="17 18">
    <name type="scientific">Penicillium ucsense</name>
    <dbReference type="NCBI Taxonomy" id="2839758"/>
    <lineage>
        <taxon>Eukaryota</taxon>
        <taxon>Fungi</taxon>
        <taxon>Dikarya</taxon>
        <taxon>Ascomycota</taxon>
        <taxon>Pezizomycotina</taxon>
        <taxon>Eurotiomycetes</taxon>
        <taxon>Eurotiomycetidae</taxon>
        <taxon>Eurotiales</taxon>
        <taxon>Aspergillaceae</taxon>
        <taxon>Penicillium</taxon>
    </lineage>
</organism>
<dbReference type="GO" id="GO:0009090">
    <property type="term" value="P:homoserine biosynthetic process"/>
    <property type="evidence" value="ECO:0007669"/>
    <property type="project" value="TreeGrafter"/>
</dbReference>
<evidence type="ECO:0000256" key="6">
    <source>
        <dbReference type="ARBA" id="ARBA00013376"/>
    </source>
</evidence>
<evidence type="ECO:0000313" key="17">
    <source>
        <dbReference type="EMBL" id="KAF7715509.1"/>
    </source>
</evidence>
<comment type="caution">
    <text evidence="17">The sequence shown here is derived from an EMBL/GenBank/DDBJ whole genome shotgun (WGS) entry which is preliminary data.</text>
</comment>
<feature type="domain" description="Homoserine dehydrogenase catalytic" evidence="15">
    <location>
        <begin position="160"/>
        <end position="367"/>
    </location>
</feature>
<dbReference type="SUPFAM" id="SSF55347">
    <property type="entry name" value="Glyceraldehyde-3-phosphate dehydrogenase-like, C-terminal domain"/>
    <property type="match status" value="1"/>
</dbReference>
<proteinExistence type="inferred from homology"/>
<comment type="function">
    <text evidence="13">Catalyzes the conversion of L-aspartate-beta-semialdehyde (L-Asa) to L-homoserine (L-Hse), the third step in the biosynthesis of amino acids that derive from aspartate (the aspartate family of amino acids), including methioinine and threonine, the latter of which is a precursor to isoleucine; production of homoserine leads to a branch-point in the pathway as it can either be O-phosphorylated for processing to threonine, or O-acylated for processing to methionine.</text>
</comment>
<keyword evidence="14" id="KW-1133">Transmembrane helix</keyword>
<dbReference type="Gene3D" id="3.40.50.720">
    <property type="entry name" value="NAD(P)-binding Rossmann-like Domain"/>
    <property type="match status" value="1"/>
</dbReference>
<dbReference type="GO" id="GO:0050661">
    <property type="term" value="F:NADP binding"/>
    <property type="evidence" value="ECO:0007669"/>
    <property type="project" value="InterPro"/>
</dbReference>
<dbReference type="OrthoDB" id="67851at2759"/>
<evidence type="ECO:0000256" key="7">
    <source>
        <dbReference type="ARBA" id="ARBA00022605"/>
    </source>
</evidence>
<keyword evidence="11" id="KW-0486">Methionine biosynthesis</keyword>
<comment type="pathway">
    <text evidence="3">Amino-acid biosynthesis; L-methionine biosynthesis via de novo pathway; L-homoserine from L-aspartate: step 3/3.</text>
</comment>
<dbReference type="PANTHER" id="PTHR43070">
    <property type="match status" value="1"/>
</dbReference>
<evidence type="ECO:0000256" key="2">
    <source>
        <dbReference type="ARBA" id="ARBA00005056"/>
    </source>
</evidence>
<keyword evidence="18" id="KW-1185">Reference proteome</keyword>
<keyword evidence="9" id="KW-0521">NADP</keyword>
<dbReference type="Proteomes" id="UP000631181">
    <property type="component" value="Unassembled WGS sequence"/>
</dbReference>
<feature type="transmembrane region" description="Helical" evidence="14">
    <location>
        <begin position="6"/>
        <end position="26"/>
    </location>
</feature>
<evidence type="ECO:0000256" key="14">
    <source>
        <dbReference type="SAM" id="Phobius"/>
    </source>
</evidence>
<evidence type="ECO:0000256" key="3">
    <source>
        <dbReference type="ARBA" id="ARBA00005062"/>
    </source>
</evidence>
<reference evidence="17" key="1">
    <citation type="journal article" date="2020" name="Front. Microbiol.">
        <title>Gene regulatory networks of Penicillium echinulatum 2HH and Penicillium oxalicum 114-2 inferred by a computational biology approach.</title>
        <authorList>
            <person name="Lenz A.R."/>
            <person name="Galan-Vasquez E."/>
            <person name="Balbinot E."/>
            <person name="De Abreu F.P."/>
            <person name="De Oliveira N.S."/>
            <person name="Da Rosa L.O."/>
            <person name="De Avila E Silva S."/>
            <person name="Camassola M."/>
            <person name="Dillon A.J.P."/>
            <person name="Perez-Rueda E."/>
        </authorList>
    </citation>
    <scope>NUCLEOTIDE SEQUENCE</scope>
    <source>
        <strain evidence="17">S1M29</strain>
    </source>
</reference>
<evidence type="ECO:0000256" key="11">
    <source>
        <dbReference type="ARBA" id="ARBA00023167"/>
    </source>
</evidence>
<dbReference type="InterPro" id="IPR005106">
    <property type="entry name" value="Asp/hSer_DH_NAD-bd"/>
</dbReference>
<dbReference type="GO" id="GO:0004412">
    <property type="term" value="F:homoserine dehydrogenase activity"/>
    <property type="evidence" value="ECO:0007669"/>
    <property type="project" value="UniProtKB-EC"/>
</dbReference>
<comment type="similarity">
    <text evidence="4">Belongs to the homoserine dehydrogenase family.</text>
</comment>
<dbReference type="GO" id="GO:0009088">
    <property type="term" value="P:threonine biosynthetic process"/>
    <property type="evidence" value="ECO:0007669"/>
    <property type="project" value="UniProtKB-UniPathway"/>
</dbReference>
<dbReference type="EC" id="1.1.1.3" evidence="5"/>
<dbReference type="Gene3D" id="3.30.360.10">
    <property type="entry name" value="Dihydrodipicolinate Reductase, domain 2"/>
    <property type="match status" value="1"/>
</dbReference>
<dbReference type="GO" id="GO:0009086">
    <property type="term" value="P:methionine biosynthetic process"/>
    <property type="evidence" value="ECO:0007669"/>
    <property type="project" value="UniProtKB-KW"/>
</dbReference>
<dbReference type="EMBL" id="WIWV01000058">
    <property type="protein sequence ID" value="KAF7715509.1"/>
    <property type="molecule type" value="Genomic_DNA"/>
</dbReference>
<evidence type="ECO:0000256" key="8">
    <source>
        <dbReference type="ARBA" id="ARBA00022697"/>
    </source>
</evidence>
<keyword evidence="14" id="KW-0472">Membrane</keyword>
<evidence type="ECO:0000259" key="15">
    <source>
        <dbReference type="Pfam" id="PF00742"/>
    </source>
</evidence>
<evidence type="ECO:0000256" key="13">
    <source>
        <dbReference type="ARBA" id="ARBA00059589"/>
    </source>
</evidence>
<evidence type="ECO:0000256" key="9">
    <source>
        <dbReference type="ARBA" id="ARBA00022857"/>
    </source>
</evidence>
<evidence type="ECO:0000256" key="1">
    <source>
        <dbReference type="ARBA" id="ARBA00001920"/>
    </source>
</evidence>
<dbReference type="Pfam" id="PF00742">
    <property type="entry name" value="Homoserine_dh"/>
    <property type="match status" value="1"/>
</dbReference>
<keyword evidence="10" id="KW-0560">Oxidoreductase</keyword>
<dbReference type="UniPathway" id="UPA00051">
    <property type="reaction ID" value="UER00465"/>
</dbReference>
<evidence type="ECO:0000256" key="4">
    <source>
        <dbReference type="ARBA" id="ARBA00006753"/>
    </source>
</evidence>
<evidence type="ECO:0000256" key="10">
    <source>
        <dbReference type="ARBA" id="ARBA00023002"/>
    </source>
</evidence>
<comment type="cofactor">
    <cofactor evidence="1">
        <name>a metal cation</name>
        <dbReference type="ChEBI" id="CHEBI:25213"/>
    </cofactor>
</comment>
<keyword evidence="14" id="KW-0812">Transmembrane</keyword>
<evidence type="ECO:0000313" key="18">
    <source>
        <dbReference type="Proteomes" id="UP000631181"/>
    </source>
</evidence>
<dbReference type="Pfam" id="PF03447">
    <property type="entry name" value="NAD_binding_3"/>
    <property type="match status" value="1"/>
</dbReference>
<evidence type="ECO:0000256" key="5">
    <source>
        <dbReference type="ARBA" id="ARBA00013213"/>
    </source>
</evidence>
<accession>A0A8J8WGN5</accession>
<dbReference type="PANTHER" id="PTHR43070:SF5">
    <property type="entry name" value="HOMOSERINE DEHYDROGENASE"/>
    <property type="match status" value="1"/>
</dbReference>
<sequence length="374" mass="39562">MESTKAAGSQVFLGIIGVGVVGNAFLEQLGRLPYPPKLILLARSSKTVSAPAPEYSPCVPFAVWDEAVKLPQLVHSNALPPAEIAAFLASAPGKAILVDNTSDLTLARAYPLFLERGVSIVTPNKKGFSEDMALFNQIFSSAAQGNAAVHHQCTVGGTLPVLSTLRDLVATGDQITRVEGVLSGTLSLLLGDFMPGNGTSEASWSSLVSHAKEIGHTEPDPRDDLNGLDFARKLTIIARVIGMNVSRHDSFPVESLVPDELSRLPSSSAGIARFMEELPQYDGVMEEAKREAKKQGKILRYTGSIDVPSGAIKVGLQFVEAGSAIANLRGSQIVNIYTKRYGVHPLILQGGGGGGEITAMGILADLLKAIELLK</sequence>
<name>A0A8J8WGN5_9EURO</name>
<evidence type="ECO:0000256" key="12">
    <source>
        <dbReference type="ARBA" id="ARBA00048841"/>
    </source>
</evidence>
<keyword evidence="8" id="KW-0791">Threonine biosynthesis</keyword>
<comment type="catalytic activity">
    <reaction evidence="12">
        <text>L-homoserine + NADP(+) = L-aspartate 4-semialdehyde + NADPH + H(+)</text>
        <dbReference type="Rhea" id="RHEA:15761"/>
        <dbReference type="ChEBI" id="CHEBI:15378"/>
        <dbReference type="ChEBI" id="CHEBI:57476"/>
        <dbReference type="ChEBI" id="CHEBI:57783"/>
        <dbReference type="ChEBI" id="CHEBI:58349"/>
        <dbReference type="ChEBI" id="CHEBI:537519"/>
        <dbReference type="EC" id="1.1.1.3"/>
    </reaction>
    <physiologicalReaction direction="right-to-left" evidence="12">
        <dbReference type="Rhea" id="RHEA:15763"/>
    </physiologicalReaction>
</comment>
<protein>
    <recommendedName>
        <fullName evidence="6">Homoserine dehydrogenase</fullName>
        <ecNumber evidence="5">1.1.1.3</ecNumber>
    </recommendedName>
</protein>